<dbReference type="AlphaFoldDB" id="A0A2T1KFX7"/>
<name>A0A2T1KFX7_9GAMM</name>
<sequence length="61" mass="6532">MGHGRGYQMARPVTALEVSTCVAIILFEGGMDLTFGEFRRVGHGVGRLTILAAPLTWVSAL</sequence>
<organism evidence="1 2">
    <name type="scientific">Marinobacter halophilus</name>
    <dbReference type="NCBI Taxonomy" id="1323740"/>
    <lineage>
        <taxon>Bacteria</taxon>
        <taxon>Pseudomonadati</taxon>
        <taxon>Pseudomonadota</taxon>
        <taxon>Gammaproteobacteria</taxon>
        <taxon>Pseudomonadales</taxon>
        <taxon>Marinobacteraceae</taxon>
        <taxon>Marinobacter</taxon>
    </lineage>
</organism>
<reference evidence="1 2" key="1">
    <citation type="submission" date="2018-03" db="EMBL/GenBank/DDBJ databases">
        <title>Marinobacter brunus sp. nov., a marine bacterium of Gamma-proteobacteria isolated from the surface seawater of the South China Sea.</title>
        <authorList>
            <person name="Cheng H."/>
            <person name="Wu Y.-H."/>
            <person name="Xamxidin M."/>
            <person name="Xu X.-W."/>
        </authorList>
    </citation>
    <scope>NUCLEOTIDE SEQUENCE [LARGE SCALE GENOMIC DNA]</scope>
    <source>
        <strain evidence="1 2">JCM 30472</strain>
    </source>
</reference>
<evidence type="ECO:0000313" key="1">
    <source>
        <dbReference type="EMBL" id="PSF09015.1"/>
    </source>
</evidence>
<comment type="caution">
    <text evidence="1">The sequence shown here is derived from an EMBL/GenBank/DDBJ whole genome shotgun (WGS) entry which is preliminary data.</text>
</comment>
<protein>
    <submittedName>
        <fullName evidence="1">Uncharacterized protein</fullName>
    </submittedName>
</protein>
<proteinExistence type="predicted"/>
<accession>A0A2T1KFX7</accession>
<dbReference type="Proteomes" id="UP000238385">
    <property type="component" value="Unassembled WGS sequence"/>
</dbReference>
<evidence type="ECO:0000313" key="2">
    <source>
        <dbReference type="Proteomes" id="UP000238385"/>
    </source>
</evidence>
<dbReference type="EMBL" id="PXNN01000010">
    <property type="protein sequence ID" value="PSF09015.1"/>
    <property type="molecule type" value="Genomic_DNA"/>
</dbReference>
<keyword evidence="2" id="KW-1185">Reference proteome</keyword>
<gene>
    <name evidence="1" type="ORF">C7H08_06340</name>
</gene>